<keyword evidence="2" id="KW-1185">Reference proteome</keyword>
<sequence>MISAGKWLYSLPAIPIFGQSHHTLRLMPVPPLAKLGSTKVPTTPTGKLMMTVLKITFTGMPPVHLVLEDERARETQAPKSTGDILLKSWVVKRGTSILKLANIAWHLNTTVKARE</sequence>
<accession>A0ABD1YEC0</accession>
<name>A0ABD1YEC0_9MARC</name>
<dbReference type="AlphaFoldDB" id="A0ABD1YEC0"/>
<proteinExistence type="predicted"/>
<evidence type="ECO:0000313" key="2">
    <source>
        <dbReference type="Proteomes" id="UP001605036"/>
    </source>
</evidence>
<evidence type="ECO:0000313" key="1">
    <source>
        <dbReference type="EMBL" id="KAL2629126.1"/>
    </source>
</evidence>
<organism evidence="1 2">
    <name type="scientific">Riccia fluitans</name>
    <dbReference type="NCBI Taxonomy" id="41844"/>
    <lineage>
        <taxon>Eukaryota</taxon>
        <taxon>Viridiplantae</taxon>
        <taxon>Streptophyta</taxon>
        <taxon>Embryophyta</taxon>
        <taxon>Marchantiophyta</taxon>
        <taxon>Marchantiopsida</taxon>
        <taxon>Marchantiidae</taxon>
        <taxon>Marchantiales</taxon>
        <taxon>Ricciaceae</taxon>
        <taxon>Riccia</taxon>
    </lineage>
</organism>
<reference evidence="1 2" key="1">
    <citation type="submission" date="2024-09" db="EMBL/GenBank/DDBJ databases">
        <title>Chromosome-scale assembly of Riccia fluitans.</title>
        <authorList>
            <person name="Paukszto L."/>
            <person name="Sawicki J."/>
            <person name="Karawczyk K."/>
            <person name="Piernik-Szablinska J."/>
            <person name="Szczecinska M."/>
            <person name="Mazdziarz M."/>
        </authorList>
    </citation>
    <scope>NUCLEOTIDE SEQUENCE [LARGE SCALE GENOMIC DNA]</scope>
    <source>
        <strain evidence="1">Rf_01</strain>
        <tissue evidence="1">Aerial parts of the thallus</tissue>
    </source>
</reference>
<dbReference type="Proteomes" id="UP001605036">
    <property type="component" value="Unassembled WGS sequence"/>
</dbReference>
<protein>
    <submittedName>
        <fullName evidence="1">Uncharacterized protein</fullName>
    </submittedName>
</protein>
<comment type="caution">
    <text evidence="1">The sequence shown here is derived from an EMBL/GenBank/DDBJ whole genome shotgun (WGS) entry which is preliminary data.</text>
</comment>
<gene>
    <name evidence="1" type="ORF">R1flu_013812</name>
</gene>
<dbReference type="EMBL" id="JBHFFA010000004">
    <property type="protein sequence ID" value="KAL2629126.1"/>
    <property type="molecule type" value="Genomic_DNA"/>
</dbReference>